<feature type="transmembrane region" description="Helical" evidence="1">
    <location>
        <begin position="286"/>
        <end position="304"/>
    </location>
</feature>
<dbReference type="AlphaFoldDB" id="A0AA46WV22"/>
<dbReference type="Gene3D" id="1.20.1250.20">
    <property type="entry name" value="MFS general substrate transporter like domains"/>
    <property type="match status" value="1"/>
</dbReference>
<feature type="transmembrane region" description="Helical" evidence="1">
    <location>
        <begin position="50"/>
        <end position="69"/>
    </location>
</feature>
<name>A0AA46WV22_RHORH</name>
<feature type="transmembrane region" description="Helical" evidence="1">
    <location>
        <begin position="12"/>
        <end position="30"/>
    </location>
</feature>
<feature type="transmembrane region" description="Helical" evidence="1">
    <location>
        <begin position="375"/>
        <end position="396"/>
    </location>
</feature>
<dbReference type="InterPro" id="IPR011701">
    <property type="entry name" value="MFS"/>
</dbReference>
<dbReference type="Proteomes" id="UP001162740">
    <property type="component" value="Chromosome"/>
</dbReference>
<feature type="transmembrane region" description="Helical" evidence="1">
    <location>
        <begin position="140"/>
        <end position="163"/>
    </location>
</feature>
<feature type="transmembrane region" description="Helical" evidence="1">
    <location>
        <begin position="310"/>
        <end position="329"/>
    </location>
</feature>
<protein>
    <submittedName>
        <fullName evidence="2">MFS transporter</fullName>
    </submittedName>
</protein>
<evidence type="ECO:0000256" key="1">
    <source>
        <dbReference type="SAM" id="Phobius"/>
    </source>
</evidence>
<dbReference type="GO" id="GO:0022857">
    <property type="term" value="F:transmembrane transporter activity"/>
    <property type="evidence" value="ECO:0007669"/>
    <property type="project" value="InterPro"/>
</dbReference>
<sequence length="417" mass="42567">MIAHSGRTGGGAAAALGLVVALTFAFTVVGSNIPGPLLPLYEERLGMSPFVLAALFATYFAALISMFLVMNRTRVGRHVHLVLPGAVLVGILGDVALWLGSDFSPLLFLGRALTGVCVGAATGSAATLAVTARGEAGRTLAATGAIGGSLIGLLSAAVVAETFADPTVLIYRLHAVALLVCEVLLIVVLWWNRARIRAATVVEPTVSSSSGRGQPRDMATPGRLAAYGLGAAGWTVGGIAVGVLPTTLRSSLQSDLLVAGVLGGIVLLVAAWIAPHVARVVRRTLSAPRSLVLLGSGGVVLVAGVLSGRLVLVLVGCLLWGIGQGFAYAKGLELLTRGSTPVQQGRATSLYACVSYGFAASMILLAGALSSGLGYVRGTAVMVLLFSAFCGAVLAFGRRYWKSTSVAALPDVLAVER</sequence>
<evidence type="ECO:0000313" key="3">
    <source>
        <dbReference type="Proteomes" id="UP001162740"/>
    </source>
</evidence>
<feature type="transmembrane region" description="Helical" evidence="1">
    <location>
        <begin position="169"/>
        <end position="191"/>
    </location>
</feature>
<keyword evidence="1" id="KW-0812">Transmembrane</keyword>
<feature type="transmembrane region" description="Helical" evidence="1">
    <location>
        <begin position="106"/>
        <end position="128"/>
    </location>
</feature>
<feature type="transmembrane region" description="Helical" evidence="1">
    <location>
        <begin position="256"/>
        <end position="274"/>
    </location>
</feature>
<dbReference type="Pfam" id="PF07690">
    <property type="entry name" value="MFS_1"/>
    <property type="match status" value="1"/>
</dbReference>
<keyword evidence="1" id="KW-1133">Transmembrane helix</keyword>
<evidence type="ECO:0000313" key="2">
    <source>
        <dbReference type="EMBL" id="UZF44914.1"/>
    </source>
</evidence>
<reference evidence="2 3" key="1">
    <citation type="journal article" date="2021" name="Front. Microbiol.">
        <title>Bacterial Transformation of Aromatic Monomers in Softwood Black Liquor.</title>
        <authorList>
            <person name="Navas L.E."/>
            <person name="Dexter G."/>
            <person name="Liu J."/>
            <person name="Levy-Booth D."/>
            <person name="Cho M."/>
            <person name="Jang S.K."/>
            <person name="Mansfield S.D."/>
            <person name="Renneckar S."/>
            <person name="Mohn W.W."/>
            <person name="Eltis L.D."/>
        </authorList>
    </citation>
    <scope>NUCLEOTIDE SEQUENCE [LARGE SCALE GENOMIC DNA]</scope>
    <source>
        <strain evidence="2 3">GD02</strain>
    </source>
</reference>
<feature type="transmembrane region" description="Helical" evidence="1">
    <location>
        <begin position="224"/>
        <end position="244"/>
    </location>
</feature>
<dbReference type="InterPro" id="IPR036259">
    <property type="entry name" value="MFS_trans_sf"/>
</dbReference>
<feature type="transmembrane region" description="Helical" evidence="1">
    <location>
        <begin position="350"/>
        <end position="369"/>
    </location>
</feature>
<dbReference type="RefSeq" id="WP_145707594.1">
    <property type="nucleotide sequence ID" value="NZ_CP083974.1"/>
</dbReference>
<keyword evidence="1" id="KW-0472">Membrane</keyword>
<feature type="transmembrane region" description="Helical" evidence="1">
    <location>
        <begin position="81"/>
        <end position="100"/>
    </location>
</feature>
<dbReference type="SUPFAM" id="SSF103473">
    <property type="entry name" value="MFS general substrate transporter"/>
    <property type="match status" value="1"/>
</dbReference>
<accession>A0AA46WV22</accession>
<organism evidence="2 3">
    <name type="scientific">Rhodococcus rhodochrous</name>
    <dbReference type="NCBI Taxonomy" id="1829"/>
    <lineage>
        <taxon>Bacteria</taxon>
        <taxon>Bacillati</taxon>
        <taxon>Actinomycetota</taxon>
        <taxon>Actinomycetes</taxon>
        <taxon>Mycobacteriales</taxon>
        <taxon>Nocardiaceae</taxon>
        <taxon>Rhodococcus</taxon>
    </lineage>
</organism>
<proteinExistence type="predicted"/>
<gene>
    <name evidence="2" type="ORF">KUM34_024320</name>
</gene>
<dbReference type="EMBL" id="CP083974">
    <property type="protein sequence ID" value="UZF44914.1"/>
    <property type="molecule type" value="Genomic_DNA"/>
</dbReference>